<evidence type="ECO:0000256" key="3">
    <source>
        <dbReference type="ARBA" id="ARBA00023065"/>
    </source>
</evidence>
<evidence type="ECO:0000256" key="1">
    <source>
        <dbReference type="ARBA" id="ARBA00005901"/>
    </source>
</evidence>
<dbReference type="GO" id="GO:0033178">
    <property type="term" value="C:proton-transporting two-sector ATPase complex, catalytic domain"/>
    <property type="evidence" value="ECO:0007669"/>
    <property type="project" value="InterPro"/>
</dbReference>
<dbReference type="SUPFAM" id="SSF160527">
    <property type="entry name" value="V-type ATPase subunit E-like"/>
    <property type="match status" value="1"/>
</dbReference>
<dbReference type="OrthoDB" id="10263003at2759"/>
<reference evidence="5" key="1">
    <citation type="submission" date="2025-08" db="UniProtKB">
        <authorList>
            <consortium name="RefSeq"/>
        </authorList>
    </citation>
    <scope>IDENTIFICATION</scope>
    <source>
        <tissue evidence="5">Whole organism</tissue>
    </source>
</reference>
<sequence length="250" mass="28547">MALSDADVQKQITHMMAFIEQEANEKAEEIEARAEEEFTIEKGRLVQQNRIKINEFYDRKEKNVEMQRKIGASNLLNKSRVEVLHAQEAHVKSVLSEAQQKLSLITQNRSKYSVILQKLITQGLCQLMEPNVTVKCRQADYSLVEEAVPQSVEDYTAMSKLPCNVTIDTTNWLPAHICDGIELTAVTFFSRCLNALNSINPRLSFSSCDGVELLESRFSIVVILNLRFSFFFRSFIIELAAFNAIIYSFH</sequence>
<dbReference type="GeneID" id="108679798"/>
<name>A0A979FXZ3_HYAAZ</name>
<evidence type="ECO:0000256" key="2">
    <source>
        <dbReference type="ARBA" id="ARBA00022448"/>
    </source>
</evidence>
<evidence type="ECO:0000313" key="5">
    <source>
        <dbReference type="RefSeq" id="XP_047741195.1"/>
    </source>
</evidence>
<dbReference type="Gene3D" id="3.30.2320.30">
    <property type="entry name" value="ATP synthase, E subunit, C-terminal"/>
    <property type="match status" value="1"/>
</dbReference>
<gene>
    <name evidence="5" type="primary">LOC108679798</name>
</gene>
<proteinExistence type="inferred from homology"/>
<keyword evidence="2" id="KW-0813">Transport</keyword>
<comment type="similarity">
    <text evidence="1">Belongs to the V-ATPase E subunit family.</text>
</comment>
<dbReference type="Proteomes" id="UP000694843">
    <property type="component" value="Unplaced"/>
</dbReference>
<keyword evidence="3" id="KW-0406">Ion transport</keyword>
<evidence type="ECO:0000313" key="4">
    <source>
        <dbReference type="Proteomes" id="UP000694843"/>
    </source>
</evidence>
<dbReference type="GO" id="GO:0046961">
    <property type="term" value="F:proton-transporting ATPase activity, rotational mechanism"/>
    <property type="evidence" value="ECO:0007669"/>
    <property type="project" value="InterPro"/>
</dbReference>
<keyword evidence="4" id="KW-1185">Reference proteome</keyword>
<dbReference type="InterPro" id="IPR002842">
    <property type="entry name" value="ATPase_V1_Esu"/>
</dbReference>
<organism evidence="4 5">
    <name type="scientific">Hyalella azteca</name>
    <name type="common">Amphipod</name>
    <dbReference type="NCBI Taxonomy" id="294128"/>
    <lineage>
        <taxon>Eukaryota</taxon>
        <taxon>Metazoa</taxon>
        <taxon>Ecdysozoa</taxon>
        <taxon>Arthropoda</taxon>
        <taxon>Crustacea</taxon>
        <taxon>Multicrustacea</taxon>
        <taxon>Malacostraca</taxon>
        <taxon>Eumalacostraca</taxon>
        <taxon>Peracarida</taxon>
        <taxon>Amphipoda</taxon>
        <taxon>Senticaudata</taxon>
        <taxon>Talitrida</taxon>
        <taxon>Talitroidea</taxon>
        <taxon>Hyalellidae</taxon>
        <taxon>Hyalella</taxon>
    </lineage>
</organism>
<protein>
    <submittedName>
        <fullName evidence="5">V-type proton ATPase subunit E isoform X1</fullName>
    </submittedName>
</protein>
<dbReference type="InterPro" id="IPR038495">
    <property type="entry name" value="ATPase_E_C"/>
</dbReference>
<dbReference type="CTD" id="40679"/>
<accession>A0A979FXZ3</accession>
<dbReference type="PANTHER" id="PTHR45715">
    <property type="entry name" value="ATPASE H+-TRANSPORTING V1 SUBUNIT E1A-RELATED"/>
    <property type="match status" value="1"/>
</dbReference>
<dbReference type="Gene3D" id="6.10.250.1620">
    <property type="match status" value="1"/>
</dbReference>
<dbReference type="RefSeq" id="XP_047741195.1">
    <property type="nucleotide sequence ID" value="XM_047885239.1"/>
</dbReference>
<dbReference type="AlphaFoldDB" id="A0A979FXZ3"/>
<dbReference type="Pfam" id="PF01991">
    <property type="entry name" value="vATP-synt_E"/>
    <property type="match status" value="1"/>
</dbReference>